<gene>
    <name evidence="1" type="ORF">CS063_13655</name>
</gene>
<proteinExistence type="predicted"/>
<protein>
    <submittedName>
        <fullName evidence="1">Uncharacterized protein</fullName>
    </submittedName>
</protein>
<organism evidence="1 2">
    <name type="scientific">Sporanaerobium hydrogeniformans</name>
    <dbReference type="NCBI Taxonomy" id="3072179"/>
    <lineage>
        <taxon>Bacteria</taxon>
        <taxon>Bacillati</taxon>
        <taxon>Bacillota</taxon>
        <taxon>Clostridia</taxon>
        <taxon>Lachnospirales</taxon>
        <taxon>Lachnospiraceae</taxon>
        <taxon>Sporanaerobium</taxon>
    </lineage>
</organism>
<accession>A0AC61DAV2</accession>
<keyword evidence="2" id="KW-1185">Reference proteome</keyword>
<name>A0AC61DAV2_9FIRM</name>
<evidence type="ECO:0000313" key="1">
    <source>
        <dbReference type="EMBL" id="PHV69878.1"/>
    </source>
</evidence>
<dbReference type="Proteomes" id="UP000224460">
    <property type="component" value="Unassembled WGS sequence"/>
</dbReference>
<reference evidence="1" key="1">
    <citation type="submission" date="2017-10" db="EMBL/GenBank/DDBJ databases">
        <title>Genome sequence of cellulolytic Lachnospiraceae bacterium XHS1971 isolated from hotspring sediment.</title>
        <authorList>
            <person name="Vasudevan G."/>
            <person name="Joshi A.J."/>
            <person name="Hivarkar S."/>
            <person name="Lanjekar V.B."/>
            <person name="Dhakephalkar P.K."/>
            <person name="Dagar S."/>
        </authorList>
    </citation>
    <scope>NUCLEOTIDE SEQUENCE</scope>
    <source>
        <strain evidence="1">XHS1971</strain>
    </source>
</reference>
<dbReference type="EMBL" id="PEDL01000017">
    <property type="protein sequence ID" value="PHV69878.1"/>
    <property type="molecule type" value="Genomic_DNA"/>
</dbReference>
<evidence type="ECO:0000313" key="2">
    <source>
        <dbReference type="Proteomes" id="UP000224460"/>
    </source>
</evidence>
<sequence length="93" mass="10546">MKIEQRMDEFQKVATTKEGTPVEERMDEFHKPQPSKTAKTPLPSKATSELPYGLKAHKPCLFCSGTLELQEVRASEALYLCSNCQREITFPIT</sequence>
<comment type="caution">
    <text evidence="1">The sequence shown here is derived from an EMBL/GenBank/DDBJ whole genome shotgun (WGS) entry which is preliminary data.</text>
</comment>